<dbReference type="Proteomes" id="UP001368318">
    <property type="component" value="Chromosome"/>
</dbReference>
<dbReference type="InterPro" id="IPR011059">
    <property type="entry name" value="Metal-dep_hydrolase_composite"/>
</dbReference>
<evidence type="ECO:0000313" key="9">
    <source>
        <dbReference type="EMBL" id="WXA03268.1"/>
    </source>
</evidence>
<evidence type="ECO:0000259" key="7">
    <source>
        <dbReference type="Pfam" id="PF01979"/>
    </source>
</evidence>
<comment type="catalytic activity">
    <reaction evidence="5 6">
        <text>adenine + H2O + H(+) = hypoxanthine + NH4(+)</text>
        <dbReference type="Rhea" id="RHEA:23688"/>
        <dbReference type="ChEBI" id="CHEBI:15377"/>
        <dbReference type="ChEBI" id="CHEBI:15378"/>
        <dbReference type="ChEBI" id="CHEBI:16708"/>
        <dbReference type="ChEBI" id="CHEBI:17368"/>
        <dbReference type="ChEBI" id="CHEBI:28938"/>
        <dbReference type="EC" id="3.5.4.2"/>
    </reaction>
</comment>
<keyword evidence="4 6" id="KW-0464">Manganese</keyword>
<comment type="cofactor">
    <cofactor evidence="6">
        <name>Mn(2+)</name>
        <dbReference type="ChEBI" id="CHEBI:29035"/>
    </cofactor>
</comment>
<dbReference type="Pfam" id="PF01979">
    <property type="entry name" value="Amidohydro_1"/>
    <property type="match status" value="1"/>
</dbReference>
<dbReference type="HAMAP" id="MF_01518">
    <property type="entry name" value="Adenine_deamin"/>
    <property type="match status" value="1"/>
</dbReference>
<accession>A0AAU6P097</accession>
<evidence type="ECO:0000259" key="8">
    <source>
        <dbReference type="Pfam" id="PF13382"/>
    </source>
</evidence>
<dbReference type="GO" id="GO:0006146">
    <property type="term" value="P:adenine catabolic process"/>
    <property type="evidence" value="ECO:0007669"/>
    <property type="project" value="InterPro"/>
</dbReference>
<feature type="domain" description="Adenine deaminase C-terminal" evidence="8">
    <location>
        <begin position="368"/>
        <end position="532"/>
    </location>
</feature>
<dbReference type="InterPro" id="IPR006679">
    <property type="entry name" value="Adenine_deam"/>
</dbReference>
<proteinExistence type="inferred from homology"/>
<organism evidence="9 11">
    <name type="scientific">Mangrovimonas cancribranchiae</name>
    <dbReference type="NCBI Taxonomy" id="3080055"/>
    <lineage>
        <taxon>Bacteria</taxon>
        <taxon>Pseudomonadati</taxon>
        <taxon>Bacteroidota</taxon>
        <taxon>Flavobacteriia</taxon>
        <taxon>Flavobacteriales</taxon>
        <taxon>Flavobacteriaceae</taxon>
        <taxon>Mangrovimonas</taxon>
    </lineage>
</organism>
<keyword evidence="3 6" id="KW-0378">Hydrolase</keyword>
<evidence type="ECO:0000256" key="4">
    <source>
        <dbReference type="ARBA" id="ARBA00023211"/>
    </source>
</evidence>
<dbReference type="PANTHER" id="PTHR11113">
    <property type="entry name" value="N-ACETYLGLUCOSAMINE-6-PHOSPHATE DEACETYLASE"/>
    <property type="match status" value="1"/>
</dbReference>
<dbReference type="AlphaFoldDB" id="A0AAU6P097"/>
<dbReference type="EMBL" id="CP136925">
    <property type="protein sequence ID" value="WXA14310.1"/>
    <property type="molecule type" value="Genomic_DNA"/>
</dbReference>
<evidence type="ECO:0000256" key="1">
    <source>
        <dbReference type="ARBA" id="ARBA00006773"/>
    </source>
</evidence>
<comment type="similarity">
    <text evidence="1 6">Belongs to the metallo-dependent hydrolases superfamily. Adenine deaminase family.</text>
</comment>
<evidence type="ECO:0000256" key="2">
    <source>
        <dbReference type="ARBA" id="ARBA00012782"/>
    </source>
</evidence>
<evidence type="ECO:0000256" key="5">
    <source>
        <dbReference type="ARBA" id="ARBA00047720"/>
    </source>
</evidence>
<dbReference type="SUPFAM" id="SSF51338">
    <property type="entry name" value="Composite domain of metallo-dependent hydrolases"/>
    <property type="match status" value="1"/>
</dbReference>
<evidence type="ECO:0000313" key="11">
    <source>
        <dbReference type="Proteomes" id="UP001368318"/>
    </source>
</evidence>
<name>A0AAU6P097_9FLAO</name>
<dbReference type="Gene3D" id="3.20.20.140">
    <property type="entry name" value="Metal-dependent hydrolases"/>
    <property type="match status" value="1"/>
</dbReference>
<evidence type="ECO:0000256" key="3">
    <source>
        <dbReference type="ARBA" id="ARBA00022801"/>
    </source>
</evidence>
<dbReference type="EMBL" id="CP136924">
    <property type="protein sequence ID" value="WXA03268.1"/>
    <property type="molecule type" value="Genomic_DNA"/>
</dbReference>
<dbReference type="NCBIfam" id="TIGR01178">
    <property type="entry name" value="ade"/>
    <property type="match status" value="1"/>
</dbReference>
<reference evidence="9 11" key="1">
    <citation type="submission" date="2023-10" db="EMBL/GenBank/DDBJ databases">
        <title>Culture-based analysis of two novel bacteria associated with mangrove crab gills.</title>
        <authorList>
            <person name="Yang X."/>
            <person name="Garuglieri E."/>
            <person name="Van Goethem M.W."/>
            <person name="Fusi M."/>
            <person name="Marasco R."/>
            <person name="Daffonchio D.G."/>
        </authorList>
    </citation>
    <scope>NUCLEOTIDE SEQUENCE [LARGE SCALE GENOMIC DNA]</scope>
    <source>
        <strain evidence="10">UG2-1</strain>
        <strain evidence="9">UG2-2</strain>
        <strain evidence="11">UG2_2</strain>
    </source>
</reference>
<dbReference type="RefSeq" id="WP_338733706.1">
    <property type="nucleotide sequence ID" value="NZ_CP136924.1"/>
</dbReference>
<dbReference type="SUPFAM" id="SSF51556">
    <property type="entry name" value="Metallo-dependent hydrolases"/>
    <property type="match status" value="1"/>
</dbReference>
<keyword evidence="11" id="KW-1185">Reference proteome</keyword>
<dbReference type="PANTHER" id="PTHR11113:SF2">
    <property type="entry name" value="ADENINE DEAMINASE"/>
    <property type="match status" value="1"/>
</dbReference>
<evidence type="ECO:0000313" key="10">
    <source>
        <dbReference type="EMBL" id="WXA14310.1"/>
    </source>
</evidence>
<protein>
    <recommendedName>
        <fullName evidence="2 6">Adenine deaminase</fullName>
        <shortName evidence="6">Adenase</shortName>
        <shortName evidence="6">Adenine aminase</shortName>
        <ecNumber evidence="2 6">3.5.4.2</ecNumber>
    </recommendedName>
</protein>
<dbReference type="InterPro" id="IPR032466">
    <property type="entry name" value="Metal_Hydrolase"/>
</dbReference>
<dbReference type="EC" id="3.5.4.2" evidence="2 6"/>
<dbReference type="Pfam" id="PF13382">
    <property type="entry name" value="Adenine_deam_C"/>
    <property type="match status" value="1"/>
</dbReference>
<dbReference type="InterPro" id="IPR006680">
    <property type="entry name" value="Amidohydro-rel"/>
</dbReference>
<gene>
    <name evidence="6 9" type="primary">ade</name>
    <name evidence="10" type="ORF">R3L15_05385</name>
    <name evidence="9" type="ORF">R3L16_02015</name>
</gene>
<evidence type="ECO:0000256" key="6">
    <source>
        <dbReference type="HAMAP-Rule" id="MF_01518"/>
    </source>
</evidence>
<feature type="domain" description="Amidohydrolase-related" evidence="7">
    <location>
        <begin position="40"/>
        <end position="319"/>
    </location>
</feature>
<sequence>MTLQGNIVDILNKRIFKGEVTIEGEKITSIVEKDHPIQNYILPGFVDAHIHIESSMLVPSEFAKIAVKHGTVATVSDPHEIANVLGVKGVKFMIENGKQTPFKFNFGAPSCVPATAFETAGAIIDSEGIKTLLQNPDIKYLAEMMNYPGVLSRDLEVMKKIAWAKQYNKPIDGHAPGVTGQDLDSYISAGITTDHECFTYNEGLEKLQKGMKVIIREGSAAKNFEALIDLLPDHFENMMFCSDDKHPDDLLLGHINQLCKRAVAKGVDIFKVLQVACINPVKHYNLDVGLLEKGDQADVIVVEDLKDFKVLETYINGNCVFKNSTSFVKHVPFKTLNKFDTEKKKILDFKIPSTGSTINVIQAFDGELITKRLEAKAHIENGNIISNTSEDILKITVVNRYNNTKPAVAFIKGFGLKEGAIASSVAHDSHNIVAVGVSDEAICKAVNLTIDSKGGISVVSNKNSHSMPLPMAGIMSDQNAETVGNQYEKLDKQAKTLGSKLKAPFMSLSFMALLVIPELKLSDKGLFDGVSFNFLPLENH</sequence>
<dbReference type="CDD" id="cd01295">
    <property type="entry name" value="AdeC"/>
    <property type="match status" value="1"/>
</dbReference>
<dbReference type="KEGG" id="mcaa:R3L15_05385"/>
<dbReference type="Gene3D" id="2.30.40.10">
    <property type="entry name" value="Urease, subunit C, domain 1"/>
    <property type="match status" value="1"/>
</dbReference>
<dbReference type="InterPro" id="IPR026912">
    <property type="entry name" value="Adenine_deam_C"/>
</dbReference>
<dbReference type="GO" id="GO:0000034">
    <property type="term" value="F:adenine deaminase activity"/>
    <property type="evidence" value="ECO:0007669"/>
    <property type="project" value="UniProtKB-UniRule"/>
</dbReference>